<keyword evidence="1" id="KW-0812">Transmembrane</keyword>
<dbReference type="OrthoDB" id="445357at2759"/>
<keyword evidence="2" id="KW-0687">Ribonucleoprotein</keyword>
<keyword evidence="1" id="KW-0472">Membrane</keyword>
<dbReference type="AlphaFoldDB" id="A0A5B7GNM7"/>
<dbReference type="Gene3D" id="3.40.50.300">
    <property type="entry name" value="P-loop containing nucleotide triphosphate hydrolases"/>
    <property type="match status" value="1"/>
</dbReference>
<proteinExistence type="predicted"/>
<dbReference type="GO" id="GO:0005634">
    <property type="term" value="C:nucleus"/>
    <property type="evidence" value="ECO:0007669"/>
    <property type="project" value="TreeGrafter"/>
</dbReference>
<evidence type="ECO:0000256" key="1">
    <source>
        <dbReference type="SAM" id="Phobius"/>
    </source>
</evidence>
<keyword evidence="3" id="KW-1185">Reference proteome</keyword>
<dbReference type="InterPro" id="IPR027417">
    <property type="entry name" value="P-loop_NTPase"/>
</dbReference>
<comment type="caution">
    <text evidence="2">The sequence shown here is derived from an EMBL/GenBank/DDBJ whole genome shotgun (WGS) entry which is preliminary data.</text>
</comment>
<dbReference type="PANTHER" id="PTHR12381:SF56">
    <property type="entry name" value="B30.2_SPRY DOMAIN-CONTAINING PROTEIN-RELATED"/>
    <property type="match status" value="1"/>
</dbReference>
<feature type="transmembrane region" description="Helical" evidence="1">
    <location>
        <begin position="152"/>
        <end position="173"/>
    </location>
</feature>
<dbReference type="GO" id="GO:0000380">
    <property type="term" value="P:alternative mRNA splicing, via spliceosome"/>
    <property type="evidence" value="ECO:0007669"/>
    <property type="project" value="TreeGrafter"/>
</dbReference>
<accession>A0A5B7GNM7</accession>
<dbReference type="EMBL" id="VSRR010018819">
    <property type="protein sequence ID" value="MPC61711.1"/>
    <property type="molecule type" value="Genomic_DNA"/>
</dbReference>
<dbReference type="GO" id="GO:1990904">
    <property type="term" value="C:ribonucleoprotein complex"/>
    <property type="evidence" value="ECO:0007669"/>
    <property type="project" value="UniProtKB-KW"/>
</dbReference>
<organism evidence="2 3">
    <name type="scientific">Portunus trituberculatus</name>
    <name type="common">Swimming crab</name>
    <name type="synonym">Neptunus trituberculatus</name>
    <dbReference type="NCBI Taxonomy" id="210409"/>
    <lineage>
        <taxon>Eukaryota</taxon>
        <taxon>Metazoa</taxon>
        <taxon>Ecdysozoa</taxon>
        <taxon>Arthropoda</taxon>
        <taxon>Crustacea</taxon>
        <taxon>Multicrustacea</taxon>
        <taxon>Malacostraca</taxon>
        <taxon>Eumalacostraca</taxon>
        <taxon>Eucarida</taxon>
        <taxon>Decapoda</taxon>
        <taxon>Pleocyemata</taxon>
        <taxon>Brachyura</taxon>
        <taxon>Eubrachyura</taxon>
        <taxon>Portunoidea</taxon>
        <taxon>Portunidae</taxon>
        <taxon>Portuninae</taxon>
        <taxon>Portunus</taxon>
    </lineage>
</organism>
<gene>
    <name evidence="2" type="primary">Hnrnpul1</name>
    <name evidence="2" type="ORF">E2C01_055785</name>
</gene>
<dbReference type="GO" id="GO:0003723">
    <property type="term" value="F:RNA binding"/>
    <property type="evidence" value="ECO:0007669"/>
    <property type="project" value="TreeGrafter"/>
</dbReference>
<evidence type="ECO:0000313" key="2">
    <source>
        <dbReference type="EMBL" id="MPC61711.1"/>
    </source>
</evidence>
<dbReference type="PANTHER" id="PTHR12381">
    <property type="entry name" value="HETEROGENEOUS NUCLEAR RIBONUCLEOPROTEIN U FAMILY MEMBER"/>
    <property type="match status" value="1"/>
</dbReference>
<keyword evidence="1" id="KW-1133">Transmembrane helix</keyword>
<reference evidence="2 3" key="1">
    <citation type="submission" date="2019-05" db="EMBL/GenBank/DDBJ databases">
        <title>Another draft genome of Portunus trituberculatus and its Hox gene families provides insights of decapod evolution.</title>
        <authorList>
            <person name="Jeong J.-H."/>
            <person name="Song I."/>
            <person name="Kim S."/>
            <person name="Choi T."/>
            <person name="Kim D."/>
            <person name="Ryu S."/>
            <person name="Kim W."/>
        </authorList>
    </citation>
    <scope>NUCLEOTIDE SEQUENCE [LARGE SCALE GENOMIC DNA]</scope>
    <source>
        <tissue evidence="2">Muscle</tissue>
    </source>
</reference>
<dbReference type="Pfam" id="PF13671">
    <property type="entry name" value="AAA_33"/>
    <property type="match status" value="1"/>
</dbReference>
<dbReference type="Proteomes" id="UP000324222">
    <property type="component" value="Unassembled WGS sequence"/>
</dbReference>
<evidence type="ECO:0000313" key="3">
    <source>
        <dbReference type="Proteomes" id="UP000324222"/>
    </source>
</evidence>
<sequence length="179" mass="20725">MTQKPQKCLMFISSGTGQTNVYPTAQRRKMKGFAGFKRRAVVICPTDEDLKKRTEKREKEEGKDVPDKAVLEMKANYKLPEEGELFDSVEFIELQQEESLKLVEQYNKEGEDAGFGQKKGFRGGFADRRGGFMDRRGGFGKSLFNGVRNLKVCVIFFVYFFFFIYFFKVFYILKSSPFS</sequence>
<name>A0A5B7GNM7_PORTR</name>
<protein>
    <submittedName>
        <fullName evidence="2">Heterogeneous nuclear ribonucleoprotein U-like protein 1</fullName>
    </submittedName>
</protein>